<accession>A0A2S6H224</accession>
<protein>
    <recommendedName>
        <fullName evidence="5 14">Adenine DNA glycosylase</fullName>
        <ecNumber evidence="4 14">3.2.2.31</ecNumber>
    </recommendedName>
</protein>
<keyword evidence="8 14" id="KW-0227">DNA damage</keyword>
<dbReference type="CDD" id="cd00056">
    <property type="entry name" value="ENDO3c"/>
    <property type="match status" value="1"/>
</dbReference>
<evidence type="ECO:0000256" key="7">
    <source>
        <dbReference type="ARBA" id="ARBA00022723"/>
    </source>
</evidence>
<comment type="similarity">
    <text evidence="3 14">Belongs to the Nth/MutY family.</text>
</comment>
<dbReference type="InterPro" id="IPR005760">
    <property type="entry name" value="A/G_AdeGlyc_MutY"/>
</dbReference>
<dbReference type="NCBIfam" id="TIGR01084">
    <property type="entry name" value="mutY"/>
    <property type="match status" value="1"/>
</dbReference>
<comment type="cofactor">
    <cofactor evidence="14">
        <name>[4Fe-4S] cluster</name>
        <dbReference type="ChEBI" id="CHEBI:49883"/>
    </cofactor>
    <text evidence="14">Binds 1 [4Fe-4S] cluster.</text>
</comment>
<keyword evidence="13 14" id="KW-0326">Glycosidase</keyword>
<dbReference type="PANTHER" id="PTHR42944">
    <property type="entry name" value="ADENINE DNA GLYCOSYLASE"/>
    <property type="match status" value="1"/>
</dbReference>
<reference evidence="16 17" key="1">
    <citation type="submission" date="2018-02" db="EMBL/GenBank/DDBJ databases">
        <title>Subsurface microbial communities from deep shales in Ohio and West Virginia, USA.</title>
        <authorList>
            <person name="Wrighton K."/>
        </authorList>
    </citation>
    <scope>NUCLEOTIDE SEQUENCE [LARGE SCALE GENOMIC DNA]</scope>
    <source>
        <strain evidence="16 17">OWC-G53F</strain>
    </source>
</reference>
<dbReference type="Gene3D" id="3.90.79.10">
    <property type="entry name" value="Nucleoside Triphosphate Pyrophosphohydrolase"/>
    <property type="match status" value="1"/>
</dbReference>
<dbReference type="OrthoDB" id="9802365at2"/>
<dbReference type="GO" id="GO:0046872">
    <property type="term" value="F:metal ion binding"/>
    <property type="evidence" value="ECO:0007669"/>
    <property type="project" value="UniProtKB-UniRule"/>
</dbReference>
<dbReference type="AlphaFoldDB" id="A0A2S6H224"/>
<sequence>MTPSAFQQNILAWFDQYGRKDLPWQKDLTPYRVWLSETMLQQTQVATVIPYFNVFIEKFPDVASLANAPIDEVLHLWSGLGYYARARNLHKTAQLVDERGNFPDTLDDLIDLPGIGLSTAGAILSIAFDKSHPILDGNVKRVLTRFKAVSGWPGNSAVNKKLWAISAELTPVARVADYTQAMMDLGATVCTRSKPTCEACPLNTGCLARRTDNVSAFPTPKPAKTLPVKQLTLLLLSNADNRILLEKRPPTGIWGGLWSLPEFDSVEAAHDWCLTRSIHIADQQALTTRRHTFSHYHLDYTPLLIQSDNLINFVMEAGQTVWYKAEHANQLGLAAPIKLLLQQSQTRIK</sequence>
<keyword evidence="6" id="KW-0004">4Fe-4S</keyword>
<dbReference type="Gene3D" id="1.10.1670.10">
    <property type="entry name" value="Helix-hairpin-Helix base-excision DNA repair enzymes (C-terminal)"/>
    <property type="match status" value="1"/>
</dbReference>
<name>A0A2S6H224_9GAMM</name>
<dbReference type="InterPro" id="IPR029119">
    <property type="entry name" value="MutY_C"/>
</dbReference>
<evidence type="ECO:0000256" key="2">
    <source>
        <dbReference type="ARBA" id="ARBA00002933"/>
    </source>
</evidence>
<proteinExistence type="inferred from homology"/>
<dbReference type="GO" id="GO:0035485">
    <property type="term" value="F:adenine/guanine mispair binding"/>
    <property type="evidence" value="ECO:0007669"/>
    <property type="project" value="TreeGrafter"/>
</dbReference>
<organism evidence="16 17">
    <name type="scientific">Methylobacter tundripaludum</name>
    <dbReference type="NCBI Taxonomy" id="173365"/>
    <lineage>
        <taxon>Bacteria</taxon>
        <taxon>Pseudomonadati</taxon>
        <taxon>Pseudomonadota</taxon>
        <taxon>Gammaproteobacteria</taxon>
        <taxon>Methylococcales</taxon>
        <taxon>Methylococcaceae</taxon>
        <taxon>Methylobacter</taxon>
    </lineage>
</organism>
<evidence type="ECO:0000256" key="11">
    <source>
        <dbReference type="ARBA" id="ARBA00023014"/>
    </source>
</evidence>
<evidence type="ECO:0000313" key="17">
    <source>
        <dbReference type="Proteomes" id="UP000238071"/>
    </source>
</evidence>
<evidence type="ECO:0000256" key="3">
    <source>
        <dbReference type="ARBA" id="ARBA00008343"/>
    </source>
</evidence>
<evidence type="ECO:0000256" key="1">
    <source>
        <dbReference type="ARBA" id="ARBA00000843"/>
    </source>
</evidence>
<dbReference type="InterPro" id="IPR044298">
    <property type="entry name" value="MIG/MutY"/>
</dbReference>
<dbReference type="InterPro" id="IPR003265">
    <property type="entry name" value="HhH-GPD_domain"/>
</dbReference>
<dbReference type="SMART" id="SM00478">
    <property type="entry name" value="ENDO3c"/>
    <property type="match status" value="1"/>
</dbReference>
<keyword evidence="10 14" id="KW-0408">Iron</keyword>
<evidence type="ECO:0000256" key="6">
    <source>
        <dbReference type="ARBA" id="ARBA00022485"/>
    </source>
</evidence>
<dbReference type="SUPFAM" id="SSF55811">
    <property type="entry name" value="Nudix"/>
    <property type="match status" value="1"/>
</dbReference>
<dbReference type="InterPro" id="IPR023170">
    <property type="entry name" value="HhH_base_excis_C"/>
</dbReference>
<dbReference type="GO" id="GO:0006284">
    <property type="term" value="P:base-excision repair"/>
    <property type="evidence" value="ECO:0007669"/>
    <property type="project" value="UniProtKB-UniRule"/>
</dbReference>
<comment type="function">
    <text evidence="2">Adenine glycosylase active on G-A mispairs. MutY also corrects error-prone DNA synthesis past GO lesions which are due to the oxidatively damaged form of guanine: 7,8-dihydro-8-oxoguanine (8-oxo-dGTP).</text>
</comment>
<evidence type="ECO:0000256" key="8">
    <source>
        <dbReference type="ARBA" id="ARBA00022763"/>
    </source>
</evidence>
<keyword evidence="11" id="KW-0411">Iron-sulfur</keyword>
<dbReference type="Proteomes" id="UP000238071">
    <property type="component" value="Unassembled WGS sequence"/>
</dbReference>
<dbReference type="InterPro" id="IPR011257">
    <property type="entry name" value="DNA_glycosylase"/>
</dbReference>
<evidence type="ECO:0000256" key="13">
    <source>
        <dbReference type="ARBA" id="ARBA00023295"/>
    </source>
</evidence>
<dbReference type="Pfam" id="PF14815">
    <property type="entry name" value="NUDIX_4"/>
    <property type="match status" value="1"/>
</dbReference>
<evidence type="ECO:0000256" key="5">
    <source>
        <dbReference type="ARBA" id="ARBA00022023"/>
    </source>
</evidence>
<dbReference type="EC" id="3.2.2.31" evidence="4 14"/>
<dbReference type="SUPFAM" id="SSF48150">
    <property type="entry name" value="DNA-glycosylase"/>
    <property type="match status" value="1"/>
</dbReference>
<keyword evidence="7" id="KW-0479">Metal-binding</keyword>
<evidence type="ECO:0000256" key="12">
    <source>
        <dbReference type="ARBA" id="ARBA00023204"/>
    </source>
</evidence>
<feature type="domain" description="HhH-GPD" evidence="15">
    <location>
        <begin position="39"/>
        <end position="188"/>
    </location>
</feature>
<dbReference type="GO" id="GO:0051539">
    <property type="term" value="F:4 iron, 4 sulfur cluster binding"/>
    <property type="evidence" value="ECO:0007669"/>
    <property type="project" value="UniProtKB-UniRule"/>
</dbReference>
<dbReference type="EMBL" id="PTIY01000007">
    <property type="protein sequence ID" value="PPK71539.1"/>
    <property type="molecule type" value="Genomic_DNA"/>
</dbReference>
<evidence type="ECO:0000256" key="4">
    <source>
        <dbReference type="ARBA" id="ARBA00012045"/>
    </source>
</evidence>
<evidence type="ECO:0000256" key="9">
    <source>
        <dbReference type="ARBA" id="ARBA00022801"/>
    </source>
</evidence>
<comment type="caution">
    <text evidence="16">The sequence shown here is derived from an EMBL/GenBank/DDBJ whole genome shotgun (WGS) entry which is preliminary data.</text>
</comment>
<dbReference type="FunFam" id="1.10.340.30:FF:000002">
    <property type="entry name" value="Adenine DNA glycosylase"/>
    <property type="match status" value="1"/>
</dbReference>
<dbReference type="InterPro" id="IPR000445">
    <property type="entry name" value="HhH_motif"/>
</dbReference>
<keyword evidence="12" id="KW-0234">DNA repair</keyword>
<dbReference type="GO" id="GO:0034039">
    <property type="term" value="F:8-oxo-7,8-dihydroguanine DNA N-glycosylase activity"/>
    <property type="evidence" value="ECO:0007669"/>
    <property type="project" value="TreeGrafter"/>
</dbReference>
<dbReference type="Pfam" id="PF00633">
    <property type="entry name" value="HHH"/>
    <property type="match status" value="1"/>
</dbReference>
<dbReference type="RefSeq" id="WP_104423813.1">
    <property type="nucleotide sequence ID" value="NZ_PTIY01000007.1"/>
</dbReference>
<dbReference type="Gene3D" id="1.10.340.30">
    <property type="entry name" value="Hypothetical protein, domain 2"/>
    <property type="match status" value="1"/>
</dbReference>
<dbReference type="GO" id="GO:0032357">
    <property type="term" value="F:oxidized purine DNA binding"/>
    <property type="evidence" value="ECO:0007669"/>
    <property type="project" value="TreeGrafter"/>
</dbReference>
<dbReference type="InterPro" id="IPR015797">
    <property type="entry name" value="NUDIX_hydrolase-like_dom_sf"/>
</dbReference>
<dbReference type="GO" id="GO:0006298">
    <property type="term" value="P:mismatch repair"/>
    <property type="evidence" value="ECO:0007669"/>
    <property type="project" value="TreeGrafter"/>
</dbReference>
<gene>
    <name evidence="16" type="ORF">B0F88_10763</name>
</gene>
<evidence type="ECO:0000259" key="15">
    <source>
        <dbReference type="SMART" id="SM00478"/>
    </source>
</evidence>
<keyword evidence="9" id="KW-0378">Hydrolase</keyword>
<evidence type="ECO:0000256" key="10">
    <source>
        <dbReference type="ARBA" id="ARBA00023004"/>
    </source>
</evidence>
<dbReference type="NCBIfam" id="NF008132">
    <property type="entry name" value="PRK10880.1"/>
    <property type="match status" value="1"/>
</dbReference>
<evidence type="ECO:0000313" key="16">
    <source>
        <dbReference type="EMBL" id="PPK71539.1"/>
    </source>
</evidence>
<dbReference type="GO" id="GO:0000701">
    <property type="term" value="F:purine-specific mismatch base pair DNA N-glycosylase activity"/>
    <property type="evidence" value="ECO:0007669"/>
    <property type="project" value="UniProtKB-EC"/>
</dbReference>
<dbReference type="FunFam" id="1.10.1670.10:FF:000002">
    <property type="entry name" value="Adenine DNA glycosylase"/>
    <property type="match status" value="1"/>
</dbReference>
<dbReference type="PANTHER" id="PTHR42944:SF1">
    <property type="entry name" value="ADENINE DNA GLYCOSYLASE"/>
    <property type="match status" value="1"/>
</dbReference>
<dbReference type="Pfam" id="PF00730">
    <property type="entry name" value="HhH-GPD"/>
    <property type="match status" value="1"/>
</dbReference>
<dbReference type="CDD" id="cd03431">
    <property type="entry name" value="NUDIX_DNA_Glycosylase_C-MutY"/>
    <property type="match status" value="1"/>
</dbReference>
<dbReference type="InterPro" id="IPR004036">
    <property type="entry name" value="Endonuclease-III-like_CS2"/>
</dbReference>
<keyword evidence="17" id="KW-1185">Reference proteome</keyword>
<evidence type="ECO:0000256" key="14">
    <source>
        <dbReference type="RuleBase" id="RU365096"/>
    </source>
</evidence>
<comment type="catalytic activity">
    <reaction evidence="1 14">
        <text>Hydrolyzes free adenine bases from 7,8-dihydro-8-oxoguanine:adenine mismatched double-stranded DNA, leaving an apurinic site.</text>
        <dbReference type="EC" id="3.2.2.31"/>
    </reaction>
</comment>
<dbReference type="PROSITE" id="PS01155">
    <property type="entry name" value="ENDONUCLEASE_III_2"/>
    <property type="match status" value="1"/>
</dbReference>